<evidence type="ECO:0000313" key="1">
    <source>
        <dbReference type="EMBL" id="KAK9044604.1"/>
    </source>
</evidence>
<sequence length="152" mass="16329">MSRDQDGPVRSILNQATGGMASGILDANHGSASHDGKAMESSVKVASKDRIVLGITSLNKDNHIVVHIENLNGVHSNAGRFDRAKRVVSTVISNKANAKDLVSSLRSDLDRIAMDLVQEDDGASNLGDVPEAVVQWSDNVTYDSQIRDYMLA</sequence>
<evidence type="ECO:0000313" key="2">
    <source>
        <dbReference type="Proteomes" id="UP001396334"/>
    </source>
</evidence>
<comment type="caution">
    <text evidence="1">The sequence shown here is derived from an EMBL/GenBank/DDBJ whole genome shotgun (WGS) entry which is preliminary data.</text>
</comment>
<protein>
    <submittedName>
        <fullName evidence="1">Uncharacterized protein</fullName>
    </submittedName>
</protein>
<proteinExistence type="predicted"/>
<organism evidence="1 2">
    <name type="scientific">Hibiscus sabdariffa</name>
    <name type="common">roselle</name>
    <dbReference type="NCBI Taxonomy" id="183260"/>
    <lineage>
        <taxon>Eukaryota</taxon>
        <taxon>Viridiplantae</taxon>
        <taxon>Streptophyta</taxon>
        <taxon>Embryophyta</taxon>
        <taxon>Tracheophyta</taxon>
        <taxon>Spermatophyta</taxon>
        <taxon>Magnoliopsida</taxon>
        <taxon>eudicotyledons</taxon>
        <taxon>Gunneridae</taxon>
        <taxon>Pentapetalae</taxon>
        <taxon>rosids</taxon>
        <taxon>malvids</taxon>
        <taxon>Malvales</taxon>
        <taxon>Malvaceae</taxon>
        <taxon>Malvoideae</taxon>
        <taxon>Hibiscus</taxon>
    </lineage>
</organism>
<dbReference type="Proteomes" id="UP001396334">
    <property type="component" value="Unassembled WGS sequence"/>
</dbReference>
<dbReference type="EMBL" id="JBBPBN010000002">
    <property type="protein sequence ID" value="KAK9044604.1"/>
    <property type="molecule type" value="Genomic_DNA"/>
</dbReference>
<gene>
    <name evidence="1" type="ORF">V6N11_058501</name>
</gene>
<accession>A0ABR2U4Q9</accession>
<reference evidence="1 2" key="1">
    <citation type="journal article" date="2024" name="G3 (Bethesda)">
        <title>Genome assembly of Hibiscus sabdariffa L. provides insights into metabolisms of medicinal natural products.</title>
        <authorList>
            <person name="Kim T."/>
        </authorList>
    </citation>
    <scope>NUCLEOTIDE SEQUENCE [LARGE SCALE GENOMIC DNA]</scope>
    <source>
        <strain evidence="1">TK-2024</strain>
        <tissue evidence="1">Old leaves</tissue>
    </source>
</reference>
<keyword evidence="2" id="KW-1185">Reference proteome</keyword>
<name>A0ABR2U4Q9_9ROSI</name>